<evidence type="ECO:0000259" key="12">
    <source>
        <dbReference type="PROSITE" id="PS50240"/>
    </source>
</evidence>
<dbReference type="Pfam" id="PF00089">
    <property type="entry name" value="Trypsin"/>
    <property type="match status" value="1"/>
</dbReference>
<organism evidence="13 14">
    <name type="scientific">Leptosia nina</name>
    <dbReference type="NCBI Taxonomy" id="320188"/>
    <lineage>
        <taxon>Eukaryota</taxon>
        <taxon>Metazoa</taxon>
        <taxon>Ecdysozoa</taxon>
        <taxon>Arthropoda</taxon>
        <taxon>Hexapoda</taxon>
        <taxon>Insecta</taxon>
        <taxon>Pterygota</taxon>
        <taxon>Neoptera</taxon>
        <taxon>Endopterygota</taxon>
        <taxon>Lepidoptera</taxon>
        <taxon>Glossata</taxon>
        <taxon>Ditrysia</taxon>
        <taxon>Papilionoidea</taxon>
        <taxon>Pieridae</taxon>
        <taxon>Pierinae</taxon>
        <taxon>Leptosia</taxon>
    </lineage>
</organism>
<evidence type="ECO:0000256" key="2">
    <source>
        <dbReference type="ARBA" id="ARBA00007664"/>
    </source>
</evidence>
<keyword evidence="11" id="KW-0732">Signal</keyword>
<dbReference type="GO" id="GO:0004252">
    <property type="term" value="F:serine-type endopeptidase activity"/>
    <property type="evidence" value="ECO:0007669"/>
    <property type="project" value="UniProtKB-EC"/>
</dbReference>
<dbReference type="SUPFAM" id="SSF50494">
    <property type="entry name" value="Trypsin-like serine proteases"/>
    <property type="match status" value="1"/>
</dbReference>
<dbReference type="InterPro" id="IPR001314">
    <property type="entry name" value="Peptidase_S1A"/>
</dbReference>
<feature type="domain" description="Peptidase S1" evidence="12">
    <location>
        <begin position="28"/>
        <end position="253"/>
    </location>
</feature>
<dbReference type="AlphaFoldDB" id="A0AAV1JGU4"/>
<feature type="signal peptide" evidence="11">
    <location>
        <begin position="1"/>
        <end position="16"/>
    </location>
</feature>
<dbReference type="EMBL" id="CAVLEF010000010">
    <property type="protein sequence ID" value="CAK1548122.1"/>
    <property type="molecule type" value="Genomic_DNA"/>
</dbReference>
<evidence type="ECO:0000256" key="6">
    <source>
        <dbReference type="ARBA" id="ARBA00022825"/>
    </source>
</evidence>
<dbReference type="PROSITE" id="PS00135">
    <property type="entry name" value="TRYPSIN_SER"/>
    <property type="match status" value="1"/>
</dbReference>
<dbReference type="SMART" id="SM00020">
    <property type="entry name" value="Tryp_SPc"/>
    <property type="match status" value="1"/>
</dbReference>
<keyword evidence="7" id="KW-1015">Disulfide bond</keyword>
<reference evidence="13 14" key="1">
    <citation type="submission" date="2023-11" db="EMBL/GenBank/DDBJ databases">
        <authorList>
            <person name="Okamura Y."/>
        </authorList>
    </citation>
    <scope>NUCLEOTIDE SEQUENCE [LARGE SCALE GENOMIC DNA]</scope>
</reference>
<dbReference type="InterPro" id="IPR009003">
    <property type="entry name" value="Peptidase_S1_PA"/>
</dbReference>
<keyword evidence="14" id="KW-1185">Reference proteome</keyword>
<feature type="chain" id="PRO_5043314851" description="trypsin" evidence="11">
    <location>
        <begin position="17"/>
        <end position="255"/>
    </location>
</feature>
<evidence type="ECO:0000256" key="4">
    <source>
        <dbReference type="ARBA" id="ARBA00022670"/>
    </source>
</evidence>
<dbReference type="Gene3D" id="2.40.10.10">
    <property type="entry name" value="Trypsin-like serine proteases"/>
    <property type="match status" value="2"/>
</dbReference>
<dbReference type="GO" id="GO:0005576">
    <property type="term" value="C:extracellular region"/>
    <property type="evidence" value="ECO:0007669"/>
    <property type="project" value="UniProtKB-SubCell"/>
</dbReference>
<comment type="similarity">
    <text evidence="2">Belongs to the peptidase S1 family.</text>
</comment>
<evidence type="ECO:0000313" key="14">
    <source>
        <dbReference type="Proteomes" id="UP001497472"/>
    </source>
</evidence>
<dbReference type="PANTHER" id="PTHR24276:SF98">
    <property type="entry name" value="FI18310P1-RELATED"/>
    <property type="match status" value="1"/>
</dbReference>
<dbReference type="PROSITE" id="PS50240">
    <property type="entry name" value="TRYPSIN_DOM"/>
    <property type="match status" value="1"/>
</dbReference>
<dbReference type="PRINTS" id="PR00722">
    <property type="entry name" value="CHYMOTRYPSIN"/>
</dbReference>
<proteinExistence type="inferred from homology"/>
<dbReference type="EC" id="3.4.21.4" evidence="9"/>
<evidence type="ECO:0000256" key="1">
    <source>
        <dbReference type="ARBA" id="ARBA00004613"/>
    </source>
</evidence>
<evidence type="ECO:0000256" key="11">
    <source>
        <dbReference type="SAM" id="SignalP"/>
    </source>
</evidence>
<evidence type="ECO:0000313" key="13">
    <source>
        <dbReference type="EMBL" id="CAK1548122.1"/>
    </source>
</evidence>
<dbReference type="InterPro" id="IPR043504">
    <property type="entry name" value="Peptidase_S1_PA_chymotrypsin"/>
</dbReference>
<evidence type="ECO:0000256" key="3">
    <source>
        <dbReference type="ARBA" id="ARBA00022525"/>
    </source>
</evidence>
<gene>
    <name evidence="13" type="ORF">LNINA_LOCUS7542</name>
</gene>
<comment type="caution">
    <text evidence="13">The sequence shown here is derived from an EMBL/GenBank/DDBJ whole genome shotgun (WGS) entry which is preliminary data.</text>
</comment>
<dbReference type="InterPro" id="IPR033116">
    <property type="entry name" value="TRYPSIN_SER"/>
</dbReference>
<dbReference type="GO" id="GO:0016485">
    <property type="term" value="P:protein processing"/>
    <property type="evidence" value="ECO:0007669"/>
    <property type="project" value="UniProtKB-ARBA"/>
</dbReference>
<keyword evidence="4 10" id="KW-0645">Protease</keyword>
<keyword evidence="3" id="KW-0964">Secreted</keyword>
<dbReference type="FunFam" id="2.40.10.10:FF:000047">
    <property type="entry name" value="Trypsin eta"/>
    <property type="match status" value="1"/>
</dbReference>
<dbReference type="InterPro" id="IPR001254">
    <property type="entry name" value="Trypsin_dom"/>
</dbReference>
<dbReference type="PROSITE" id="PS00134">
    <property type="entry name" value="TRYPSIN_HIS"/>
    <property type="match status" value="1"/>
</dbReference>
<keyword evidence="5 10" id="KW-0378">Hydrolase</keyword>
<evidence type="ECO:0000256" key="5">
    <source>
        <dbReference type="ARBA" id="ARBA00022801"/>
    </source>
</evidence>
<sequence>MFHIFLLVFLVYSCNGSLKLLPYGDPKILGGDDAPDGAIKYQVSLQNLGSHFCGGSVIDKNWVLTAAHCTYERASDSFKVVVGINLLSSQGQQYVPDKVIMHQNFSRELVVNDISLIKIAQGIDFNDRVQPIALAKAETRPGDILVVSGWGRTQNGGPIPDKLQVVNVTAISEFECKVKYILFKPPILQSNLCTKAPYKKGSCQGDSGGPLVNNSTLAALVSWGISNCGVSRISPDVNTNVFFYLDWINKTVQEN</sequence>
<dbReference type="Proteomes" id="UP001497472">
    <property type="component" value="Unassembled WGS sequence"/>
</dbReference>
<evidence type="ECO:0000256" key="7">
    <source>
        <dbReference type="ARBA" id="ARBA00023157"/>
    </source>
</evidence>
<keyword evidence="6 10" id="KW-0720">Serine protease</keyword>
<comment type="catalytic activity">
    <reaction evidence="8">
        <text>Preferential cleavage: Arg-|-Xaa, Lys-|-Xaa.</text>
        <dbReference type="EC" id="3.4.21.4"/>
    </reaction>
</comment>
<dbReference type="InterPro" id="IPR050430">
    <property type="entry name" value="Peptidase_S1"/>
</dbReference>
<accession>A0AAV1JGU4</accession>
<dbReference type="CDD" id="cd00190">
    <property type="entry name" value="Tryp_SPc"/>
    <property type="match status" value="1"/>
</dbReference>
<evidence type="ECO:0000256" key="9">
    <source>
        <dbReference type="ARBA" id="ARBA00038868"/>
    </source>
</evidence>
<comment type="subcellular location">
    <subcellularLocation>
        <location evidence="1">Secreted</location>
    </subcellularLocation>
</comment>
<dbReference type="PANTHER" id="PTHR24276">
    <property type="entry name" value="POLYSERASE-RELATED"/>
    <property type="match status" value="1"/>
</dbReference>
<evidence type="ECO:0000256" key="8">
    <source>
        <dbReference type="ARBA" id="ARBA00036320"/>
    </source>
</evidence>
<name>A0AAV1JGU4_9NEOP</name>
<evidence type="ECO:0000256" key="10">
    <source>
        <dbReference type="RuleBase" id="RU363034"/>
    </source>
</evidence>
<dbReference type="InterPro" id="IPR018114">
    <property type="entry name" value="TRYPSIN_HIS"/>
</dbReference>
<protein>
    <recommendedName>
        <fullName evidence="9">trypsin</fullName>
        <ecNumber evidence="9">3.4.21.4</ecNumber>
    </recommendedName>
</protein>